<keyword evidence="3" id="KW-1185">Reference proteome</keyword>
<feature type="domain" description="Heme NO-binding" evidence="1">
    <location>
        <begin position="14"/>
        <end position="168"/>
    </location>
</feature>
<sequence>MLDPGAEGWNGMHGLFNRALQCFLRDTYGDRVWQSVRKLSALKIEEFEPMLVYDDVLTWRVLASASRLLDKPQEILLEDLGTYLVSHPTMGRVRRLLRFGGDSYVDFLHSLDDLRDRVLLAMPELEFPVLCLTQDGDGHYALCCEQLPYRLYHVALGMLRAMADDYGALVYLECSAPAPGVARSNDCAITIRLLSAQFTAGRSFDLSALQS</sequence>
<organism evidence="2 3">
    <name type="scientific">Profundibacterium mesophilum KAUST100406-0324</name>
    <dbReference type="NCBI Taxonomy" id="1037889"/>
    <lineage>
        <taxon>Bacteria</taxon>
        <taxon>Pseudomonadati</taxon>
        <taxon>Pseudomonadota</taxon>
        <taxon>Alphaproteobacteria</taxon>
        <taxon>Rhodobacterales</taxon>
        <taxon>Roseobacteraceae</taxon>
        <taxon>Profundibacterium</taxon>
    </lineage>
</organism>
<proteinExistence type="predicted"/>
<evidence type="ECO:0000313" key="2">
    <source>
        <dbReference type="EMBL" id="KAF0677578.1"/>
    </source>
</evidence>
<accession>A0A921TE88</accession>
<evidence type="ECO:0000259" key="1">
    <source>
        <dbReference type="Pfam" id="PF07700"/>
    </source>
</evidence>
<reference evidence="2" key="1">
    <citation type="submission" date="2013-03" db="EMBL/GenBank/DDBJ databases">
        <title>Genome Sequence of the Profundibacterium mesophilum strain KAUST100406-0324T from Red Sea, a novel genus in the family Rhodobacteraceae.</title>
        <authorList>
            <person name="Essack M."/>
            <person name="Alam I."/>
            <person name="Lafi F."/>
            <person name="Alawi W."/>
            <person name="Kamanu F."/>
            <person name="Al-Suwailem A."/>
            <person name="Lee O.O."/>
            <person name="Xu Y."/>
            <person name="Bajic V."/>
            <person name="Qian P.-Y."/>
            <person name="Archer J."/>
        </authorList>
    </citation>
    <scope>NUCLEOTIDE SEQUENCE</scope>
    <source>
        <strain evidence="2">KAUST100406-0324</strain>
    </source>
</reference>
<dbReference type="InterPro" id="IPR038158">
    <property type="entry name" value="H-NOX_domain_sf"/>
</dbReference>
<dbReference type="InterPro" id="IPR011644">
    <property type="entry name" value="Heme_NO-bd"/>
</dbReference>
<dbReference type="SUPFAM" id="SSF111126">
    <property type="entry name" value="Ligand-binding domain in the NO signalling and Golgi transport"/>
    <property type="match status" value="1"/>
</dbReference>
<dbReference type="PANTHER" id="PTHR45655">
    <property type="entry name" value="GUANYLATE CYCLASE SOLUBLE SUBUNIT BETA-2"/>
    <property type="match status" value="1"/>
</dbReference>
<dbReference type="PANTHER" id="PTHR45655:SF13">
    <property type="entry name" value="SOLUBLE GUANYLATE CYCLASE GCY-32-RELATED"/>
    <property type="match status" value="1"/>
</dbReference>
<evidence type="ECO:0000313" key="3">
    <source>
        <dbReference type="Proteomes" id="UP000698242"/>
    </source>
</evidence>
<dbReference type="InterPro" id="IPR024096">
    <property type="entry name" value="NO_sig/Golgi_transp_ligand-bd"/>
</dbReference>
<name>A0A921TE88_9RHOB</name>
<dbReference type="Proteomes" id="UP000698242">
    <property type="component" value="Unassembled WGS sequence"/>
</dbReference>
<dbReference type="GO" id="GO:0020037">
    <property type="term" value="F:heme binding"/>
    <property type="evidence" value="ECO:0007669"/>
    <property type="project" value="InterPro"/>
</dbReference>
<dbReference type="EMBL" id="APKE01000001">
    <property type="protein sequence ID" value="KAF0677578.1"/>
    <property type="molecule type" value="Genomic_DNA"/>
</dbReference>
<dbReference type="Gene3D" id="3.90.1520.10">
    <property type="entry name" value="H-NOX domain"/>
    <property type="match status" value="1"/>
</dbReference>
<dbReference type="AlphaFoldDB" id="A0A921TE88"/>
<protein>
    <submittedName>
        <fullName evidence="2">Heme NO binding domain containing protein</fullName>
    </submittedName>
</protein>
<comment type="caution">
    <text evidence="2">The sequence shown here is derived from an EMBL/GenBank/DDBJ whole genome shotgun (WGS) entry which is preliminary data.</text>
</comment>
<dbReference type="Pfam" id="PF07700">
    <property type="entry name" value="HNOB"/>
    <property type="match status" value="1"/>
</dbReference>
<gene>
    <name evidence="2" type="ORF">PMES_00083</name>
</gene>